<gene>
    <name evidence="10" type="ORF">GEV33_009078</name>
</gene>
<dbReference type="NCBIfam" id="TIGR00879">
    <property type="entry name" value="SP"/>
    <property type="match status" value="1"/>
</dbReference>
<dbReference type="InterPro" id="IPR036259">
    <property type="entry name" value="MFS_trans_sf"/>
</dbReference>
<evidence type="ECO:0000256" key="1">
    <source>
        <dbReference type="ARBA" id="ARBA00004141"/>
    </source>
</evidence>
<reference evidence="10" key="2">
    <citation type="submission" date="2021-08" db="EMBL/GenBank/DDBJ databases">
        <authorList>
            <person name="Eriksson T."/>
        </authorList>
    </citation>
    <scope>NUCLEOTIDE SEQUENCE</scope>
    <source>
        <strain evidence="10">Stoneville</strain>
        <tissue evidence="10">Whole head</tissue>
    </source>
</reference>
<dbReference type="AlphaFoldDB" id="A0A8J6L991"/>
<evidence type="ECO:0000256" key="4">
    <source>
        <dbReference type="ARBA" id="ARBA00022989"/>
    </source>
</evidence>
<dbReference type="InterPro" id="IPR045263">
    <property type="entry name" value="GLUT"/>
</dbReference>
<dbReference type="PANTHER" id="PTHR23503:SF8">
    <property type="entry name" value="FACILITATED GLUCOSE TRANSPORTER PROTEIN 1"/>
    <property type="match status" value="1"/>
</dbReference>
<feature type="transmembrane region" description="Helical" evidence="8">
    <location>
        <begin position="404"/>
        <end position="425"/>
    </location>
</feature>
<dbReference type="Pfam" id="PF00083">
    <property type="entry name" value="Sugar_tr"/>
    <property type="match status" value="1"/>
</dbReference>
<protein>
    <recommendedName>
        <fullName evidence="9">Major facilitator superfamily (MFS) profile domain-containing protein</fullName>
    </recommendedName>
</protein>
<evidence type="ECO:0000313" key="10">
    <source>
        <dbReference type="EMBL" id="KAH0813714.1"/>
    </source>
</evidence>
<dbReference type="Proteomes" id="UP000719412">
    <property type="component" value="Unassembled WGS sequence"/>
</dbReference>
<sequence length="481" mass="53347">MNNINSKYLLAVLSSSVGSGFQHGYNYGVVNVAHKTIEQWIRENKKDRLKKAPSEKDIIFIWTIAISIFSIGGMLGSLMTAYFANRFGHKGGLVWNNCIMFLAAIFLFFAKAAKLYEVFILGRLLIGINAGLNSGLCPMYLAEIAPVRLRGSTTALYSFVVSVSLFVSQFFSLEATLGDAENWPTIFAIAVIPSLLQLVALWICPESPRFLFLTVDDEVKGQKALVWLRNKADIRAEVSSLIEHKTVLQQLPTASFKAMFKHSVYRTPLIICLTMVLSQQCCGIEATLYFSAKMLENAGLTPKEAQYASLTMAILLVVCTFGCVMLIDALGRRMLFLLSLCGMTVDTIFVAVVLMLSKDDVVRENVKIITASAVVLFAGWYALGTGTVPMVVTIELFNTIARPFAVSIVVPVSWLGSFIVSVTYLQLAEKLGYYLFVVYLMLDLFLFLFIHMYLPETKGKKSKDIIKLFSNINIDSSSVAE</sequence>
<feature type="transmembrane region" description="Helical" evidence="8">
    <location>
        <begin position="307"/>
        <end position="327"/>
    </location>
</feature>
<feature type="transmembrane region" description="Helical" evidence="8">
    <location>
        <begin position="368"/>
        <end position="392"/>
    </location>
</feature>
<dbReference type="SUPFAM" id="SSF103473">
    <property type="entry name" value="MFS general substrate transporter"/>
    <property type="match status" value="1"/>
</dbReference>
<comment type="similarity">
    <text evidence="7">Belongs to the major facilitator superfamily. Sugar transporter (TC 2.A.1.1) family.</text>
</comment>
<keyword evidence="11" id="KW-1185">Reference proteome</keyword>
<organism evidence="10 11">
    <name type="scientific">Tenebrio molitor</name>
    <name type="common">Yellow mealworm beetle</name>
    <dbReference type="NCBI Taxonomy" id="7067"/>
    <lineage>
        <taxon>Eukaryota</taxon>
        <taxon>Metazoa</taxon>
        <taxon>Ecdysozoa</taxon>
        <taxon>Arthropoda</taxon>
        <taxon>Hexapoda</taxon>
        <taxon>Insecta</taxon>
        <taxon>Pterygota</taxon>
        <taxon>Neoptera</taxon>
        <taxon>Endopterygota</taxon>
        <taxon>Coleoptera</taxon>
        <taxon>Polyphaga</taxon>
        <taxon>Cucujiformia</taxon>
        <taxon>Tenebrionidae</taxon>
        <taxon>Tenebrio</taxon>
    </lineage>
</organism>
<name>A0A8J6L991_TENMO</name>
<evidence type="ECO:0000313" key="11">
    <source>
        <dbReference type="Proteomes" id="UP000719412"/>
    </source>
</evidence>
<feature type="transmembrane region" description="Helical" evidence="8">
    <location>
        <begin position="154"/>
        <end position="171"/>
    </location>
</feature>
<keyword evidence="3 8" id="KW-0812">Transmembrane</keyword>
<feature type="transmembrane region" description="Helical" evidence="8">
    <location>
        <begin position="431"/>
        <end position="454"/>
    </location>
</feature>
<feature type="transmembrane region" description="Helical" evidence="8">
    <location>
        <begin position="119"/>
        <end position="142"/>
    </location>
</feature>
<dbReference type="PROSITE" id="PS50850">
    <property type="entry name" value="MFS"/>
    <property type="match status" value="1"/>
</dbReference>
<keyword evidence="5 8" id="KW-0472">Membrane</keyword>
<accession>A0A8J6L991</accession>
<keyword evidence="2 7" id="KW-0813">Transport</keyword>
<reference evidence="10" key="1">
    <citation type="journal article" date="2020" name="J Insects Food Feed">
        <title>The yellow mealworm (Tenebrio molitor) genome: a resource for the emerging insects as food and feed industry.</title>
        <authorList>
            <person name="Eriksson T."/>
            <person name="Andere A."/>
            <person name="Kelstrup H."/>
            <person name="Emery V."/>
            <person name="Picard C."/>
        </authorList>
    </citation>
    <scope>NUCLEOTIDE SEQUENCE</scope>
    <source>
        <strain evidence="10">Stoneville</strain>
        <tissue evidence="10">Whole head</tissue>
    </source>
</reference>
<keyword evidence="4 8" id="KW-1133">Transmembrane helix</keyword>
<dbReference type="InterPro" id="IPR020846">
    <property type="entry name" value="MFS_dom"/>
</dbReference>
<feature type="transmembrane region" description="Helical" evidence="8">
    <location>
        <begin position="183"/>
        <end position="204"/>
    </location>
</feature>
<evidence type="ECO:0000259" key="9">
    <source>
        <dbReference type="PROSITE" id="PS50850"/>
    </source>
</evidence>
<dbReference type="InterPro" id="IPR005829">
    <property type="entry name" value="Sugar_transporter_CS"/>
</dbReference>
<evidence type="ECO:0000256" key="5">
    <source>
        <dbReference type="ARBA" id="ARBA00023136"/>
    </source>
</evidence>
<comment type="caution">
    <text evidence="10">The sequence shown here is derived from an EMBL/GenBank/DDBJ whole genome shotgun (WGS) entry which is preliminary data.</text>
</comment>
<feature type="transmembrane region" description="Helical" evidence="8">
    <location>
        <begin position="334"/>
        <end position="356"/>
    </location>
</feature>
<comment type="subcellular location">
    <subcellularLocation>
        <location evidence="1">Membrane</location>
        <topology evidence="1">Multi-pass membrane protein</topology>
    </subcellularLocation>
</comment>
<evidence type="ECO:0000256" key="3">
    <source>
        <dbReference type="ARBA" id="ARBA00022692"/>
    </source>
</evidence>
<dbReference type="Gene3D" id="1.20.1250.20">
    <property type="entry name" value="MFS general substrate transporter like domains"/>
    <property type="match status" value="1"/>
</dbReference>
<evidence type="ECO:0000256" key="2">
    <source>
        <dbReference type="ARBA" id="ARBA00022448"/>
    </source>
</evidence>
<dbReference type="PRINTS" id="PR00171">
    <property type="entry name" value="SUGRTRNSPORT"/>
</dbReference>
<dbReference type="EMBL" id="JABDTM020025014">
    <property type="protein sequence ID" value="KAH0813714.1"/>
    <property type="molecule type" value="Genomic_DNA"/>
</dbReference>
<dbReference type="InterPro" id="IPR003663">
    <property type="entry name" value="Sugar/inositol_transpt"/>
</dbReference>
<evidence type="ECO:0000256" key="6">
    <source>
        <dbReference type="ARBA" id="ARBA00023180"/>
    </source>
</evidence>
<dbReference type="GO" id="GO:0015149">
    <property type="term" value="F:hexose transmembrane transporter activity"/>
    <property type="evidence" value="ECO:0007669"/>
    <property type="project" value="TreeGrafter"/>
</dbReference>
<feature type="transmembrane region" description="Helical" evidence="8">
    <location>
        <begin position="94"/>
        <end position="113"/>
    </location>
</feature>
<keyword evidence="6" id="KW-0325">Glycoprotein</keyword>
<evidence type="ECO:0000256" key="8">
    <source>
        <dbReference type="SAM" id="Phobius"/>
    </source>
</evidence>
<dbReference type="InterPro" id="IPR005828">
    <property type="entry name" value="MFS_sugar_transport-like"/>
</dbReference>
<feature type="transmembrane region" description="Helical" evidence="8">
    <location>
        <begin position="59"/>
        <end position="82"/>
    </location>
</feature>
<dbReference type="PROSITE" id="PS00217">
    <property type="entry name" value="SUGAR_TRANSPORT_2"/>
    <property type="match status" value="1"/>
</dbReference>
<feature type="transmembrane region" description="Helical" evidence="8">
    <location>
        <begin position="269"/>
        <end position="292"/>
    </location>
</feature>
<dbReference type="GO" id="GO:0016020">
    <property type="term" value="C:membrane"/>
    <property type="evidence" value="ECO:0007669"/>
    <property type="project" value="UniProtKB-SubCell"/>
</dbReference>
<feature type="domain" description="Major facilitator superfamily (MFS) profile" evidence="9">
    <location>
        <begin position="12"/>
        <end position="458"/>
    </location>
</feature>
<proteinExistence type="inferred from homology"/>
<dbReference type="PANTHER" id="PTHR23503">
    <property type="entry name" value="SOLUTE CARRIER FAMILY 2"/>
    <property type="match status" value="1"/>
</dbReference>
<evidence type="ECO:0000256" key="7">
    <source>
        <dbReference type="RuleBase" id="RU003346"/>
    </source>
</evidence>